<feature type="signal peptide" evidence="4">
    <location>
        <begin position="1"/>
        <end position="24"/>
    </location>
</feature>
<evidence type="ECO:0000313" key="7">
    <source>
        <dbReference type="Proteomes" id="UP001500483"/>
    </source>
</evidence>
<dbReference type="InterPro" id="IPR013783">
    <property type="entry name" value="Ig-like_fold"/>
</dbReference>
<dbReference type="Pfam" id="PF17210">
    <property type="entry name" value="SdrD_B"/>
    <property type="match status" value="1"/>
</dbReference>
<evidence type="ECO:0000256" key="1">
    <source>
        <dbReference type="ARBA" id="ARBA00004613"/>
    </source>
</evidence>
<name>A0ABP6RQB8_9PSEU</name>
<dbReference type="Gene3D" id="2.60.40.10">
    <property type="entry name" value="Immunoglobulins"/>
    <property type="match status" value="1"/>
</dbReference>
<feature type="domain" description="SD-repeat containing protein B" evidence="5">
    <location>
        <begin position="33"/>
        <end position="108"/>
    </location>
</feature>
<evidence type="ECO:0000259" key="5">
    <source>
        <dbReference type="Pfam" id="PF17210"/>
    </source>
</evidence>
<dbReference type="RefSeq" id="WP_344926342.1">
    <property type="nucleotide sequence ID" value="NZ_BAAAYK010000038.1"/>
</dbReference>
<evidence type="ECO:0000256" key="3">
    <source>
        <dbReference type="ARBA" id="ARBA00022729"/>
    </source>
</evidence>
<evidence type="ECO:0000313" key="6">
    <source>
        <dbReference type="EMBL" id="GAA3357291.1"/>
    </source>
</evidence>
<comment type="caution">
    <text evidence="6">The sequence shown here is derived from an EMBL/GenBank/DDBJ whole genome shotgun (WGS) entry which is preliminary data.</text>
</comment>
<feature type="chain" id="PRO_5047279443" description="SD-repeat containing protein B domain-containing protein" evidence="4">
    <location>
        <begin position="25"/>
        <end position="124"/>
    </location>
</feature>
<sequence length="124" mass="12539">MRGIMAAMLAAPLLVATAALPAQAEAAPSDGGLGGVVYLDADGDGERQADEAGAAGITVSYSWASGDVHGKLVTDENGHYAVADLPYGKYSVQVYADGHSNTTPWAVGTSVWGPGDSGIDFGIR</sequence>
<dbReference type="SUPFAM" id="SSF117074">
    <property type="entry name" value="Hypothetical protein PA1324"/>
    <property type="match status" value="1"/>
</dbReference>
<protein>
    <recommendedName>
        <fullName evidence="5">SD-repeat containing protein B domain-containing protein</fullName>
    </recommendedName>
</protein>
<reference evidence="7" key="1">
    <citation type="journal article" date="2019" name="Int. J. Syst. Evol. Microbiol.">
        <title>The Global Catalogue of Microorganisms (GCM) 10K type strain sequencing project: providing services to taxonomists for standard genome sequencing and annotation.</title>
        <authorList>
            <consortium name="The Broad Institute Genomics Platform"/>
            <consortium name="The Broad Institute Genome Sequencing Center for Infectious Disease"/>
            <person name="Wu L."/>
            <person name="Ma J."/>
        </authorList>
    </citation>
    <scope>NUCLEOTIDE SEQUENCE [LARGE SCALE GENOMIC DNA]</scope>
    <source>
        <strain evidence="7">JCM 9687</strain>
    </source>
</reference>
<proteinExistence type="predicted"/>
<dbReference type="InterPro" id="IPR033764">
    <property type="entry name" value="Sdr_B"/>
</dbReference>
<gene>
    <name evidence="6" type="ORF">GCM10020366_24720</name>
</gene>
<accession>A0ABP6RQB8</accession>
<keyword evidence="2" id="KW-0964">Secreted</keyword>
<evidence type="ECO:0000256" key="2">
    <source>
        <dbReference type="ARBA" id="ARBA00022525"/>
    </source>
</evidence>
<organism evidence="6 7">
    <name type="scientific">Saccharopolyspora gregorii</name>
    <dbReference type="NCBI Taxonomy" id="33914"/>
    <lineage>
        <taxon>Bacteria</taxon>
        <taxon>Bacillati</taxon>
        <taxon>Actinomycetota</taxon>
        <taxon>Actinomycetes</taxon>
        <taxon>Pseudonocardiales</taxon>
        <taxon>Pseudonocardiaceae</taxon>
        <taxon>Saccharopolyspora</taxon>
    </lineage>
</organism>
<dbReference type="Proteomes" id="UP001500483">
    <property type="component" value="Unassembled WGS sequence"/>
</dbReference>
<dbReference type="EMBL" id="BAAAYK010000038">
    <property type="protein sequence ID" value="GAA3357291.1"/>
    <property type="molecule type" value="Genomic_DNA"/>
</dbReference>
<evidence type="ECO:0000256" key="4">
    <source>
        <dbReference type="SAM" id="SignalP"/>
    </source>
</evidence>
<keyword evidence="3 4" id="KW-0732">Signal</keyword>
<keyword evidence="7" id="KW-1185">Reference proteome</keyword>
<comment type="subcellular location">
    <subcellularLocation>
        <location evidence="1">Secreted</location>
    </subcellularLocation>
</comment>